<dbReference type="GeneID" id="85167148"/>
<proteinExistence type="predicted"/>
<evidence type="ECO:0000313" key="4">
    <source>
        <dbReference type="Proteomes" id="UP000029033"/>
    </source>
</evidence>
<organism evidence="3 4">
    <name type="scientific">Bifidobacterium scardovii</name>
    <dbReference type="NCBI Taxonomy" id="158787"/>
    <lineage>
        <taxon>Bacteria</taxon>
        <taxon>Bacillati</taxon>
        <taxon>Actinomycetota</taxon>
        <taxon>Actinomycetes</taxon>
        <taxon>Bifidobacteriales</taxon>
        <taxon>Bifidobacteriaceae</taxon>
        <taxon>Bifidobacterium</taxon>
    </lineage>
</organism>
<dbReference type="Proteomes" id="UP000029033">
    <property type="component" value="Unassembled WGS sequence"/>
</dbReference>
<feature type="compositionally biased region" description="Basic and acidic residues" evidence="2">
    <location>
        <begin position="189"/>
        <end position="198"/>
    </location>
</feature>
<sequence>MANGGGVFSPEEVKYLKSLPAVAEASEKRITYSDAFKTSCMRRYLAGESPVKLFREAGLDPALIGYKRIERCFARWRKTEADALSGVSFDKNGGDNLSRGGGIDSLPDTSAAEDIDDIESEPRVVAFPPRRGGKQIDMRDLLIYQQVRRIDELEQRIDVLRARLRERDARLGVARRPMAHSNHPAESGGDDRGDDRPGLSDIEESGGAMSVPEADSSPAVSPDAVSDVMPDAGPAEVSISQSEMPAEVNLDNPGTDVHSER</sequence>
<evidence type="ECO:0008006" key="5">
    <source>
        <dbReference type="Google" id="ProtNLM"/>
    </source>
</evidence>
<dbReference type="EMBL" id="JGZO01000012">
    <property type="protein sequence ID" value="KFI93527.1"/>
    <property type="molecule type" value="Genomic_DNA"/>
</dbReference>
<reference evidence="3 4" key="1">
    <citation type="submission" date="2014-03" db="EMBL/GenBank/DDBJ databases">
        <title>Genomics of Bifidobacteria.</title>
        <authorList>
            <person name="Ventura M."/>
            <person name="Milani C."/>
            <person name="Lugli G.A."/>
        </authorList>
    </citation>
    <scope>NUCLEOTIDE SEQUENCE [LARGE SCALE GENOMIC DNA]</scope>
    <source>
        <strain evidence="3 4">LMG 21589</strain>
    </source>
</reference>
<comment type="caution">
    <text evidence="3">The sequence shown here is derived from an EMBL/GenBank/DDBJ whole genome shotgun (WGS) entry which is preliminary data.</text>
</comment>
<feature type="coiled-coil region" evidence="1">
    <location>
        <begin position="143"/>
        <end position="170"/>
    </location>
</feature>
<accession>A0A087DDC7</accession>
<keyword evidence="4" id="KW-1185">Reference proteome</keyword>
<feature type="region of interest" description="Disordered" evidence="2">
    <location>
        <begin position="173"/>
        <end position="261"/>
    </location>
</feature>
<dbReference type="STRING" id="158787.BSCA_0015"/>
<protein>
    <recommendedName>
        <fullName evidence="5">Transposase</fullName>
    </recommendedName>
</protein>
<name>A0A087DDC7_9BIFI</name>
<dbReference type="AlphaFoldDB" id="A0A087DDC7"/>
<gene>
    <name evidence="3" type="ORF">BSCA_0015</name>
</gene>
<dbReference type="eggNOG" id="ENOG5032Y8E">
    <property type="taxonomic scope" value="Bacteria"/>
</dbReference>
<evidence type="ECO:0000256" key="1">
    <source>
        <dbReference type="SAM" id="Coils"/>
    </source>
</evidence>
<dbReference type="RefSeq" id="WP_231649163.1">
    <property type="nucleotide sequence ID" value="NZ_CAUPKV010000029.1"/>
</dbReference>
<keyword evidence="1" id="KW-0175">Coiled coil</keyword>
<evidence type="ECO:0000256" key="2">
    <source>
        <dbReference type="SAM" id="MobiDB-lite"/>
    </source>
</evidence>
<evidence type="ECO:0000313" key="3">
    <source>
        <dbReference type="EMBL" id="KFI93527.1"/>
    </source>
</evidence>